<feature type="region of interest" description="Disordered" evidence="1">
    <location>
        <begin position="68"/>
        <end position="103"/>
    </location>
</feature>
<evidence type="ECO:0000256" key="1">
    <source>
        <dbReference type="SAM" id="MobiDB-lite"/>
    </source>
</evidence>
<comment type="caution">
    <text evidence="2">The sequence shown here is derived from an EMBL/GenBank/DDBJ whole genome shotgun (WGS) entry which is preliminary data.</text>
</comment>
<accession>A0A087E9E2</accession>
<organism evidence="2 3">
    <name type="scientific">Bifidobacterium thermacidophilum subsp. thermacidophilum</name>
    <dbReference type="NCBI Taxonomy" id="79262"/>
    <lineage>
        <taxon>Bacteria</taxon>
        <taxon>Bacillati</taxon>
        <taxon>Actinomycetota</taxon>
        <taxon>Actinomycetes</taxon>
        <taxon>Bifidobacteriales</taxon>
        <taxon>Bifidobacteriaceae</taxon>
        <taxon>Bifidobacterium</taxon>
    </lineage>
</organism>
<sequence>MRRTTRTRIPRIPWHTQSDTMTSAVITSSSKESVTYVMTYATQHIGHGTCHSAPGPTIRACRNIRSTTDVPQTTPDTNRTAPLRMSGHTQRNKYPTSNDPHWSTRTITYAGTYAARQIPRSQQPPPDIIATCVCADIRNRTKDGGTDTSTGTSTGTTASPGKQRAIDHLDRGIRRVTARVWRAAALRRPRSSSTRAG</sequence>
<dbReference type="AlphaFoldDB" id="A0A087E9E2"/>
<feature type="compositionally biased region" description="Polar residues" evidence="1">
    <location>
        <begin position="87"/>
        <end position="103"/>
    </location>
</feature>
<evidence type="ECO:0000313" key="2">
    <source>
        <dbReference type="EMBL" id="KFJ04393.1"/>
    </source>
</evidence>
<protein>
    <submittedName>
        <fullName evidence="2">Uncharacterized protein</fullName>
    </submittedName>
</protein>
<feature type="compositionally biased region" description="Low complexity" evidence="1">
    <location>
        <begin position="146"/>
        <end position="157"/>
    </location>
</feature>
<reference evidence="2 3" key="1">
    <citation type="submission" date="2014-03" db="EMBL/GenBank/DDBJ databases">
        <title>Genomics of Bifidobacteria.</title>
        <authorList>
            <person name="Ventura M."/>
            <person name="Milani C."/>
            <person name="Lugli G.A."/>
        </authorList>
    </citation>
    <scope>NUCLEOTIDE SEQUENCE [LARGE SCALE GENOMIC DNA]</scope>
    <source>
        <strain evidence="2 3">LMG 21395</strain>
    </source>
</reference>
<feature type="region of interest" description="Disordered" evidence="1">
    <location>
        <begin position="140"/>
        <end position="163"/>
    </location>
</feature>
<gene>
    <name evidence="2" type="ORF">THER5_1764</name>
</gene>
<feature type="compositionally biased region" description="Polar residues" evidence="1">
    <location>
        <begin position="68"/>
        <end position="80"/>
    </location>
</feature>
<dbReference type="Proteomes" id="UP000029003">
    <property type="component" value="Unassembled WGS sequence"/>
</dbReference>
<evidence type="ECO:0000313" key="3">
    <source>
        <dbReference type="Proteomes" id="UP000029003"/>
    </source>
</evidence>
<proteinExistence type="predicted"/>
<name>A0A087E9E2_9BIFI</name>
<dbReference type="EMBL" id="JGZT01000002">
    <property type="protein sequence ID" value="KFJ04393.1"/>
    <property type="molecule type" value="Genomic_DNA"/>
</dbReference>